<dbReference type="Pfam" id="PF04082">
    <property type="entry name" value="Fungal_trans"/>
    <property type="match status" value="1"/>
</dbReference>
<name>A0AAV5R9W7_PICKL</name>
<proteinExistence type="predicted"/>
<evidence type="ECO:0000256" key="4">
    <source>
        <dbReference type="ARBA" id="ARBA00023242"/>
    </source>
</evidence>
<comment type="caution">
    <text evidence="7">The sequence shown here is derived from an EMBL/GenBank/DDBJ whole genome shotgun (WGS) entry which is preliminary data.</text>
</comment>
<evidence type="ECO:0000259" key="6">
    <source>
        <dbReference type="PROSITE" id="PS50048"/>
    </source>
</evidence>
<dbReference type="CDD" id="cd12148">
    <property type="entry name" value="fungal_TF_MHR"/>
    <property type="match status" value="1"/>
</dbReference>
<dbReference type="PROSITE" id="PS00463">
    <property type="entry name" value="ZN2_CY6_FUNGAL_1"/>
    <property type="match status" value="1"/>
</dbReference>
<dbReference type="EMBL" id="BTGB01000009">
    <property type="protein sequence ID" value="GMM48155.1"/>
    <property type="molecule type" value="Genomic_DNA"/>
</dbReference>
<reference evidence="7 8" key="1">
    <citation type="journal article" date="2023" name="Elife">
        <title>Identification of key yeast species and microbe-microbe interactions impacting larval growth of Drosophila in the wild.</title>
        <authorList>
            <person name="Mure A."/>
            <person name="Sugiura Y."/>
            <person name="Maeda R."/>
            <person name="Honda K."/>
            <person name="Sakurai N."/>
            <person name="Takahashi Y."/>
            <person name="Watada M."/>
            <person name="Katoh T."/>
            <person name="Gotoh A."/>
            <person name="Gotoh Y."/>
            <person name="Taniguchi I."/>
            <person name="Nakamura K."/>
            <person name="Hayashi T."/>
            <person name="Katayama T."/>
            <person name="Uemura T."/>
            <person name="Hattori Y."/>
        </authorList>
    </citation>
    <scope>NUCLEOTIDE SEQUENCE [LARGE SCALE GENOMIC DNA]</scope>
    <source>
        <strain evidence="7 8">PK-24</strain>
    </source>
</reference>
<dbReference type="GO" id="GO:0006351">
    <property type="term" value="P:DNA-templated transcription"/>
    <property type="evidence" value="ECO:0007669"/>
    <property type="project" value="InterPro"/>
</dbReference>
<dbReference type="PANTHER" id="PTHR46910:SF3">
    <property type="entry name" value="HALOTOLERANCE PROTEIN 9-RELATED"/>
    <property type="match status" value="1"/>
</dbReference>
<dbReference type="Proteomes" id="UP001378960">
    <property type="component" value="Unassembled WGS sequence"/>
</dbReference>
<dbReference type="GO" id="GO:0005634">
    <property type="term" value="C:nucleus"/>
    <property type="evidence" value="ECO:0007669"/>
    <property type="project" value="UniProtKB-SubCell"/>
</dbReference>
<evidence type="ECO:0000256" key="1">
    <source>
        <dbReference type="ARBA" id="ARBA00004123"/>
    </source>
</evidence>
<dbReference type="SMART" id="SM00066">
    <property type="entry name" value="GAL4"/>
    <property type="match status" value="1"/>
</dbReference>
<feature type="compositionally biased region" description="Low complexity" evidence="5">
    <location>
        <begin position="76"/>
        <end position="95"/>
    </location>
</feature>
<keyword evidence="8" id="KW-1185">Reference proteome</keyword>
<sequence>MSLEPILIATATIKSATNNDKNHQQFHQYACIRCRRLKKKCSKTLPVCQNCTKQNETCEYVERKNKRRNLKTAKVQSSTITSQSLSSSPNSSLSSVTDDEIENNQNKFSNIMIPQILVNNISPPQPLSPTIPLRRKSISVQLPPITIGSVSSTTSALDSLPSSSLKSYSLSSNINNDTNNFNNNLSISPNANYFALPPIPIPATTTTSSFSDFRINKHKGRKNSCSSISHSLRSCSPTNIHSSDRNPFQISTPVSQTNNINVIDLLSTASSNSFQYQVLYLIFNQIGYIDENIYPTFINNSNHLSSNYHENFLTLLEFIIFFDSSLMMQKLSTFKSGKFNWNGENQLIDDYYNSIEFLLLYTCSIIFSNSKYNSNSKSNLDSDSDSKFAANYHKFTFTMAFKLLKRKSHPLSNVQILRLLVLLSLISLLSDSLIDTSWFIQSILSKYTQKWHLDKLSNLKISNIEGITLSDVEYLNRLFWTIFITDSLFSSTTFQQPNFELMNINVPFPISITKNEEQKISFQITIIKLCKIQSKIISQLYLSKQSDTFADNDSKFIKLSLLRQDADMWYNECRITLSNLTNTHLKSSTLQLFAVWMSIEYYYTLSLLFKPSNLFPDPDTPNFTVISNATIQNIILIKDLLSNFTLPESCLLYSRFSNVVILSITSIMKGMYTYNECTELVSALCSIYKSNDLTISQSCAVLIDELQTVLKPSLIVSEDKLHTIFSPVEPLKYALKKIIKSIIALLENSGFLLSIDLHYIDSC</sequence>
<organism evidence="7 8">
    <name type="scientific">Pichia kluyveri</name>
    <name type="common">Yeast</name>
    <dbReference type="NCBI Taxonomy" id="36015"/>
    <lineage>
        <taxon>Eukaryota</taxon>
        <taxon>Fungi</taxon>
        <taxon>Dikarya</taxon>
        <taxon>Ascomycota</taxon>
        <taxon>Saccharomycotina</taxon>
        <taxon>Pichiomycetes</taxon>
        <taxon>Pichiales</taxon>
        <taxon>Pichiaceae</taxon>
        <taxon>Pichia</taxon>
    </lineage>
</organism>
<keyword evidence="4" id="KW-0539">Nucleus</keyword>
<evidence type="ECO:0000256" key="2">
    <source>
        <dbReference type="ARBA" id="ARBA00022723"/>
    </source>
</evidence>
<feature type="domain" description="Zn(2)-C6 fungal-type" evidence="6">
    <location>
        <begin position="30"/>
        <end position="60"/>
    </location>
</feature>
<dbReference type="CDD" id="cd00067">
    <property type="entry name" value="GAL4"/>
    <property type="match status" value="1"/>
</dbReference>
<dbReference type="InterPro" id="IPR001138">
    <property type="entry name" value="Zn2Cys6_DnaBD"/>
</dbReference>
<gene>
    <name evidence="7" type="ORF">DAPK24_047530</name>
</gene>
<dbReference type="PROSITE" id="PS50048">
    <property type="entry name" value="ZN2_CY6_FUNGAL_2"/>
    <property type="match status" value="1"/>
</dbReference>
<evidence type="ECO:0000256" key="5">
    <source>
        <dbReference type="SAM" id="MobiDB-lite"/>
    </source>
</evidence>
<dbReference type="InterPro" id="IPR007219">
    <property type="entry name" value="XnlR_reg_dom"/>
</dbReference>
<comment type="subcellular location">
    <subcellularLocation>
        <location evidence="1">Nucleus</location>
    </subcellularLocation>
</comment>
<dbReference type="AlphaFoldDB" id="A0AAV5R9W7"/>
<dbReference type="Pfam" id="PF00172">
    <property type="entry name" value="Zn_clus"/>
    <property type="match status" value="1"/>
</dbReference>
<dbReference type="SUPFAM" id="SSF57701">
    <property type="entry name" value="Zn2/Cys6 DNA-binding domain"/>
    <property type="match status" value="1"/>
</dbReference>
<dbReference type="InterPro" id="IPR050987">
    <property type="entry name" value="AtrR-like"/>
</dbReference>
<dbReference type="InterPro" id="IPR036864">
    <property type="entry name" value="Zn2-C6_fun-type_DNA-bd_sf"/>
</dbReference>
<dbReference type="PANTHER" id="PTHR46910">
    <property type="entry name" value="TRANSCRIPTION FACTOR PDR1"/>
    <property type="match status" value="1"/>
</dbReference>
<dbReference type="Gene3D" id="4.10.240.10">
    <property type="entry name" value="Zn(2)-C6 fungal-type DNA-binding domain"/>
    <property type="match status" value="1"/>
</dbReference>
<accession>A0AAV5R9W7</accession>
<dbReference type="GO" id="GO:0003677">
    <property type="term" value="F:DNA binding"/>
    <property type="evidence" value="ECO:0007669"/>
    <property type="project" value="UniProtKB-KW"/>
</dbReference>
<dbReference type="GO" id="GO:0000981">
    <property type="term" value="F:DNA-binding transcription factor activity, RNA polymerase II-specific"/>
    <property type="evidence" value="ECO:0007669"/>
    <property type="project" value="InterPro"/>
</dbReference>
<keyword evidence="3" id="KW-0238">DNA-binding</keyword>
<evidence type="ECO:0000313" key="8">
    <source>
        <dbReference type="Proteomes" id="UP001378960"/>
    </source>
</evidence>
<protein>
    <recommendedName>
        <fullName evidence="6">Zn(2)-C6 fungal-type domain-containing protein</fullName>
    </recommendedName>
</protein>
<evidence type="ECO:0000313" key="7">
    <source>
        <dbReference type="EMBL" id="GMM48155.1"/>
    </source>
</evidence>
<feature type="region of interest" description="Disordered" evidence="5">
    <location>
        <begin position="69"/>
        <end position="98"/>
    </location>
</feature>
<evidence type="ECO:0000256" key="3">
    <source>
        <dbReference type="ARBA" id="ARBA00023125"/>
    </source>
</evidence>
<keyword evidence="2" id="KW-0479">Metal-binding</keyword>
<dbReference type="GO" id="GO:0008270">
    <property type="term" value="F:zinc ion binding"/>
    <property type="evidence" value="ECO:0007669"/>
    <property type="project" value="InterPro"/>
</dbReference>